<evidence type="ECO:0000256" key="1">
    <source>
        <dbReference type="SAM" id="MobiDB-lite"/>
    </source>
</evidence>
<keyword evidence="2" id="KW-0812">Transmembrane</keyword>
<reference evidence="3 4" key="1">
    <citation type="submission" date="2018-11" db="EMBL/GenBank/DDBJ databases">
        <title>Sequencing the genomes of 1000 actinobacteria strains.</title>
        <authorList>
            <person name="Klenk H.-P."/>
        </authorList>
    </citation>
    <scope>NUCLEOTIDE SEQUENCE [LARGE SCALE GENOMIC DNA]</scope>
    <source>
        <strain evidence="3 4">DSM 44231</strain>
    </source>
</reference>
<dbReference type="Proteomes" id="UP000268727">
    <property type="component" value="Unassembled WGS sequence"/>
</dbReference>
<protein>
    <submittedName>
        <fullName evidence="3">Uncharacterized protein</fullName>
    </submittedName>
</protein>
<proteinExistence type="predicted"/>
<evidence type="ECO:0000313" key="4">
    <source>
        <dbReference type="Proteomes" id="UP000268727"/>
    </source>
</evidence>
<feature type="transmembrane region" description="Helical" evidence="2">
    <location>
        <begin position="79"/>
        <end position="100"/>
    </location>
</feature>
<feature type="transmembrane region" description="Helical" evidence="2">
    <location>
        <begin position="24"/>
        <end position="43"/>
    </location>
</feature>
<sequence>MTPRSAAQEAPAQEAVSRAVGRRATALAGLSSIADVAAVAQLVTTGSDAGVLVAGLLSVLAGFLGLIQLTGRPVGLSALAMALLIAIAAGMTGAAVHGYWTGAGTAAGPGRGATSTTTTPSGSPTTTPSGSTAAGSVTAVAPGAVVRTGTTSLRDQDYLDVETGRIGEVEPGASDLWYVGGYRELWTSGGGKLPITPVATPPDAAACADELARRSYDQVAIGPLDPGAWLCARTAEENLVAVQVTAIPTGDEPLVITYTVWHK</sequence>
<dbReference type="RefSeq" id="WP_148089064.1">
    <property type="nucleotide sequence ID" value="NZ_RJKM01000001.1"/>
</dbReference>
<dbReference type="EMBL" id="RJKM01000001">
    <property type="protein sequence ID" value="ROP42525.1"/>
    <property type="molecule type" value="Genomic_DNA"/>
</dbReference>
<feature type="compositionally biased region" description="Low complexity" evidence="1">
    <location>
        <begin position="112"/>
        <end position="135"/>
    </location>
</feature>
<feature type="region of interest" description="Disordered" evidence="1">
    <location>
        <begin position="106"/>
        <end position="135"/>
    </location>
</feature>
<keyword evidence="2" id="KW-1133">Transmembrane helix</keyword>
<dbReference type="OrthoDB" id="5186091at2"/>
<gene>
    <name evidence="3" type="ORF">EDD40_8029</name>
</gene>
<name>A0A3N1HJB7_9PSEU</name>
<organism evidence="3 4">
    <name type="scientific">Saccharothrix texasensis</name>
    <dbReference type="NCBI Taxonomy" id="103734"/>
    <lineage>
        <taxon>Bacteria</taxon>
        <taxon>Bacillati</taxon>
        <taxon>Actinomycetota</taxon>
        <taxon>Actinomycetes</taxon>
        <taxon>Pseudonocardiales</taxon>
        <taxon>Pseudonocardiaceae</taxon>
        <taxon>Saccharothrix</taxon>
    </lineage>
</organism>
<evidence type="ECO:0000313" key="3">
    <source>
        <dbReference type="EMBL" id="ROP42525.1"/>
    </source>
</evidence>
<feature type="transmembrane region" description="Helical" evidence="2">
    <location>
        <begin position="49"/>
        <end position="67"/>
    </location>
</feature>
<keyword evidence="2" id="KW-0472">Membrane</keyword>
<dbReference type="AlphaFoldDB" id="A0A3N1HJB7"/>
<keyword evidence="4" id="KW-1185">Reference proteome</keyword>
<comment type="caution">
    <text evidence="3">The sequence shown here is derived from an EMBL/GenBank/DDBJ whole genome shotgun (WGS) entry which is preliminary data.</text>
</comment>
<accession>A0A3N1HJB7</accession>
<evidence type="ECO:0000256" key="2">
    <source>
        <dbReference type="SAM" id="Phobius"/>
    </source>
</evidence>